<reference evidence="3 4" key="1">
    <citation type="submission" date="2018-07" db="EMBL/GenBank/DDBJ databases">
        <title>Genomic Encyclopedia of Type Strains, Phase IV (KMG-IV): sequencing the most valuable type-strain genomes for metagenomic binning, comparative biology and taxonomic classification.</title>
        <authorList>
            <person name="Goeker M."/>
        </authorList>
    </citation>
    <scope>NUCLEOTIDE SEQUENCE [LARGE SCALE GENOMIC DNA]</scope>
    <source>
        <strain evidence="3 4">DSM 44952</strain>
    </source>
</reference>
<dbReference type="SMART" id="SM00470">
    <property type="entry name" value="ParB"/>
    <property type="match status" value="1"/>
</dbReference>
<keyword evidence="4" id="KW-1185">Reference proteome</keyword>
<dbReference type="SUPFAM" id="SSF110849">
    <property type="entry name" value="ParB/Sulfiredoxin"/>
    <property type="match status" value="1"/>
</dbReference>
<evidence type="ECO:0000256" key="1">
    <source>
        <dbReference type="SAM" id="MobiDB-lite"/>
    </source>
</evidence>
<feature type="region of interest" description="Disordered" evidence="1">
    <location>
        <begin position="328"/>
        <end position="354"/>
    </location>
</feature>
<dbReference type="Gene3D" id="3.90.1530.10">
    <property type="entry name" value="Conserved hypothetical protein from pyrococcus furiosus pfu- 392566-001, ParB domain"/>
    <property type="match status" value="1"/>
</dbReference>
<feature type="region of interest" description="Disordered" evidence="1">
    <location>
        <begin position="1"/>
        <end position="51"/>
    </location>
</feature>
<protein>
    <submittedName>
        <fullName evidence="3">ParB family chromosome partitioning protein</fullName>
    </submittedName>
</protein>
<proteinExistence type="predicted"/>
<feature type="domain" description="ParB-like N-terminal" evidence="2">
    <location>
        <begin position="56"/>
        <end position="146"/>
    </location>
</feature>
<dbReference type="RefSeq" id="WP_068019972.1">
    <property type="nucleotide sequence ID" value="NZ_QQAZ01000013.1"/>
</dbReference>
<evidence type="ECO:0000259" key="2">
    <source>
        <dbReference type="SMART" id="SM00470"/>
    </source>
</evidence>
<dbReference type="EMBL" id="QQAZ01000013">
    <property type="protein sequence ID" value="RDI45318.1"/>
    <property type="molecule type" value="Genomic_DNA"/>
</dbReference>
<feature type="compositionally biased region" description="Basic and acidic residues" evidence="1">
    <location>
        <begin position="24"/>
        <end position="34"/>
    </location>
</feature>
<accession>A0A370GNL4</accession>
<dbReference type="InterPro" id="IPR003115">
    <property type="entry name" value="ParB_N"/>
</dbReference>
<comment type="caution">
    <text evidence="3">The sequence shown here is derived from an EMBL/GenBank/DDBJ whole genome shotgun (WGS) entry which is preliminary data.</text>
</comment>
<dbReference type="Proteomes" id="UP000255355">
    <property type="component" value="Unassembled WGS sequence"/>
</dbReference>
<gene>
    <name evidence="3" type="ORF">DFR68_11388</name>
</gene>
<evidence type="ECO:0000313" key="4">
    <source>
        <dbReference type="Proteomes" id="UP000255355"/>
    </source>
</evidence>
<name>A0A370GNL4_9NOCA</name>
<dbReference type="InterPro" id="IPR036086">
    <property type="entry name" value="ParB/Sulfiredoxin_sf"/>
</dbReference>
<sequence length="585" mass="64238">MSSTEPVTGTAVLDPATGITPDRAPADVLHRDPFDPGPAVTNGEESQTPAPRAEALWVRPSDLVIAENVRRSFDLTHYPEMLESIRQFGVLEALLVERQSDGALWVLDGQIRTLLALEAEAAWIPAWVSDVDPELPDNERRIRTTLMQMNVNHRRVPMTQADDTAAVALMLDLGASVTRVAKGLQLKRDNVKKAAAIGASPTAKGLADSRTFSLDQLEVIAEYERLGDTDAVEQLSTVRSFDFTYRAKRIARERRETRARLEASLLYAAYGFGVLADEPDTSTTDARFIATEQLETETGAPVTEDLIRGDAARWAVWVDVEENVDLVDRDSGDPVDPDTVDWDTNGDNGTEPAAGLRHADSVAWRDRWTPAYYLLADQLPGSGLRLREPEMSGTEAGGGEDDSPAARAERTRQAAAAAAAERELDRLERKRVRVLNTRGEAANERRREFLVRVLNRRKPPTQAAAFVAESLLLFPDLLKSDGAVRTARDLLGTSVPTDELATTAASATTQRAQVITLGLVLGGYETLIDKSLWRNPYGRLPRYLTFLAEVGKELATGDETTDYTLVDVEQAAAALIDYRHIDLDT</sequence>
<dbReference type="STRING" id="1210089.GCA_001613165_03112"/>
<feature type="region of interest" description="Disordered" evidence="1">
    <location>
        <begin position="383"/>
        <end position="422"/>
    </location>
</feature>
<organism evidence="3 4">
    <name type="scientific">Nocardia mexicana</name>
    <dbReference type="NCBI Taxonomy" id="279262"/>
    <lineage>
        <taxon>Bacteria</taxon>
        <taxon>Bacillati</taxon>
        <taxon>Actinomycetota</taxon>
        <taxon>Actinomycetes</taxon>
        <taxon>Mycobacteriales</taxon>
        <taxon>Nocardiaceae</taxon>
        <taxon>Nocardia</taxon>
    </lineage>
</organism>
<dbReference type="OrthoDB" id="3846919at2"/>
<dbReference type="CDD" id="cd16387">
    <property type="entry name" value="ParB_N_Srx"/>
    <property type="match status" value="1"/>
</dbReference>
<evidence type="ECO:0000313" key="3">
    <source>
        <dbReference type="EMBL" id="RDI45318.1"/>
    </source>
</evidence>
<dbReference type="AlphaFoldDB" id="A0A370GNL4"/>